<gene>
    <name evidence="1" type="ORF">Tcan_03928</name>
</gene>
<evidence type="ECO:0000313" key="2">
    <source>
        <dbReference type="Proteomes" id="UP000031036"/>
    </source>
</evidence>
<dbReference type="Proteomes" id="UP000031036">
    <property type="component" value="Unassembled WGS sequence"/>
</dbReference>
<proteinExistence type="predicted"/>
<evidence type="ECO:0000313" key="1">
    <source>
        <dbReference type="EMBL" id="KHN84925.1"/>
    </source>
</evidence>
<name>A0A0B2VVE1_TOXCA</name>
<accession>A0A0B2VVE1</accession>
<protein>
    <submittedName>
        <fullName evidence="1">Uncharacterized protein</fullName>
    </submittedName>
</protein>
<dbReference type="AlphaFoldDB" id="A0A0B2VVE1"/>
<dbReference type="OrthoDB" id="10518647at2759"/>
<sequence>MGDILDEEYGKESLALNFVEMNADDLLHGSTQDSVFEFDNQFTLPSQGLCESVPELNEEAYAQEMTFIEERYEQPDHQLPAHACRSKPCYSLVMQTEKKVTDLELVHLIRIGMEQRVGKQLHRGPSSAAEL</sequence>
<comment type="caution">
    <text evidence="1">The sequence shown here is derived from an EMBL/GenBank/DDBJ whole genome shotgun (WGS) entry which is preliminary data.</text>
</comment>
<organism evidence="1 2">
    <name type="scientific">Toxocara canis</name>
    <name type="common">Canine roundworm</name>
    <dbReference type="NCBI Taxonomy" id="6265"/>
    <lineage>
        <taxon>Eukaryota</taxon>
        <taxon>Metazoa</taxon>
        <taxon>Ecdysozoa</taxon>
        <taxon>Nematoda</taxon>
        <taxon>Chromadorea</taxon>
        <taxon>Rhabditida</taxon>
        <taxon>Spirurina</taxon>
        <taxon>Ascaridomorpha</taxon>
        <taxon>Ascaridoidea</taxon>
        <taxon>Toxocaridae</taxon>
        <taxon>Toxocara</taxon>
    </lineage>
</organism>
<reference evidence="1 2" key="1">
    <citation type="submission" date="2014-11" db="EMBL/GenBank/DDBJ databases">
        <title>Genetic blueprint of the zoonotic pathogen Toxocara canis.</title>
        <authorList>
            <person name="Zhu X.-Q."/>
            <person name="Korhonen P.K."/>
            <person name="Cai H."/>
            <person name="Young N.D."/>
            <person name="Nejsum P."/>
            <person name="von Samson-Himmelstjerna G."/>
            <person name="Boag P.R."/>
            <person name="Tan P."/>
            <person name="Li Q."/>
            <person name="Min J."/>
            <person name="Yang Y."/>
            <person name="Wang X."/>
            <person name="Fang X."/>
            <person name="Hall R.S."/>
            <person name="Hofmann A."/>
            <person name="Sternberg P.W."/>
            <person name="Jex A.R."/>
            <person name="Gasser R.B."/>
        </authorList>
    </citation>
    <scope>NUCLEOTIDE SEQUENCE [LARGE SCALE GENOMIC DNA]</scope>
    <source>
        <strain evidence="1">PN_DK_2014</strain>
    </source>
</reference>
<keyword evidence="2" id="KW-1185">Reference proteome</keyword>
<dbReference type="EMBL" id="JPKZ01000888">
    <property type="protein sequence ID" value="KHN84925.1"/>
    <property type="molecule type" value="Genomic_DNA"/>
</dbReference>